<keyword evidence="3" id="KW-1185">Reference proteome</keyword>
<keyword evidence="1" id="KW-0472">Membrane</keyword>
<dbReference type="AlphaFoldDB" id="A0A7X0EE95"/>
<feature type="transmembrane region" description="Helical" evidence="1">
    <location>
        <begin position="95"/>
        <end position="113"/>
    </location>
</feature>
<feature type="transmembrane region" description="Helical" evidence="1">
    <location>
        <begin position="66"/>
        <end position="89"/>
    </location>
</feature>
<organism evidence="2 3">
    <name type="scientific">Nitrospirillum iridis</name>
    <dbReference type="NCBI Taxonomy" id="765888"/>
    <lineage>
        <taxon>Bacteria</taxon>
        <taxon>Pseudomonadati</taxon>
        <taxon>Pseudomonadota</taxon>
        <taxon>Alphaproteobacteria</taxon>
        <taxon>Rhodospirillales</taxon>
        <taxon>Azospirillaceae</taxon>
        <taxon>Nitrospirillum</taxon>
    </lineage>
</organism>
<dbReference type="RefSeq" id="WP_184802587.1">
    <property type="nucleotide sequence ID" value="NZ_JACIIZ010000009.1"/>
</dbReference>
<sequence>MGKRVDRVLAVLLILGAGGHTAGSFRAYGDQPIVLLWSLCASVLVILLGAVNLLRSGRPADRALAWLSAGGLVAWMASCVAFAAIAGTWLEPHAVFFFLLSAGLLAFSLRTALRRESWPPPA</sequence>
<dbReference type="EMBL" id="JACIIZ010000009">
    <property type="protein sequence ID" value="MBB6252810.1"/>
    <property type="molecule type" value="Genomic_DNA"/>
</dbReference>
<keyword evidence="1" id="KW-0812">Transmembrane</keyword>
<evidence type="ECO:0000313" key="3">
    <source>
        <dbReference type="Proteomes" id="UP000539175"/>
    </source>
</evidence>
<feature type="transmembrane region" description="Helical" evidence="1">
    <location>
        <begin position="34"/>
        <end position="54"/>
    </location>
</feature>
<accession>A0A7X0EE95</accession>
<dbReference type="Proteomes" id="UP000539175">
    <property type="component" value="Unassembled WGS sequence"/>
</dbReference>
<proteinExistence type="predicted"/>
<evidence type="ECO:0000313" key="2">
    <source>
        <dbReference type="EMBL" id="MBB6252810.1"/>
    </source>
</evidence>
<gene>
    <name evidence="2" type="ORF">FHS74_003378</name>
</gene>
<reference evidence="2 3" key="1">
    <citation type="submission" date="2020-08" db="EMBL/GenBank/DDBJ databases">
        <title>Genomic Encyclopedia of Type Strains, Phase IV (KMG-IV): sequencing the most valuable type-strain genomes for metagenomic binning, comparative biology and taxonomic classification.</title>
        <authorList>
            <person name="Goeker M."/>
        </authorList>
    </citation>
    <scope>NUCLEOTIDE SEQUENCE [LARGE SCALE GENOMIC DNA]</scope>
    <source>
        <strain evidence="2 3">DSM 22198</strain>
    </source>
</reference>
<name>A0A7X0EE95_9PROT</name>
<evidence type="ECO:0000256" key="1">
    <source>
        <dbReference type="SAM" id="Phobius"/>
    </source>
</evidence>
<comment type="caution">
    <text evidence="2">The sequence shown here is derived from an EMBL/GenBank/DDBJ whole genome shotgun (WGS) entry which is preliminary data.</text>
</comment>
<keyword evidence="1" id="KW-1133">Transmembrane helix</keyword>
<protein>
    <submittedName>
        <fullName evidence="2">Putative membrane protein YfcA</fullName>
    </submittedName>
</protein>